<feature type="domain" description="DUF418" evidence="2">
    <location>
        <begin position="197"/>
        <end position="330"/>
    </location>
</feature>
<dbReference type="RefSeq" id="WP_103430463.1">
    <property type="nucleotide sequence ID" value="NZ_PPXF01000023.1"/>
</dbReference>
<evidence type="ECO:0000313" key="3">
    <source>
        <dbReference type="EMBL" id="POH69170.1"/>
    </source>
</evidence>
<feature type="transmembrane region" description="Helical" evidence="1">
    <location>
        <begin position="273"/>
        <end position="292"/>
    </location>
</feature>
<feature type="transmembrane region" description="Helical" evidence="1">
    <location>
        <begin position="45"/>
        <end position="64"/>
    </location>
</feature>
<name>A0A2S3ZM69_9MICO</name>
<protein>
    <recommendedName>
        <fullName evidence="2">DUF418 domain-containing protein</fullName>
    </recommendedName>
</protein>
<proteinExistence type="predicted"/>
<dbReference type="InterPro" id="IPR007349">
    <property type="entry name" value="DUF418"/>
</dbReference>
<accession>A0A2S3ZM69</accession>
<feature type="transmembrane region" description="Helical" evidence="1">
    <location>
        <begin position="298"/>
        <end position="319"/>
    </location>
</feature>
<feature type="transmembrane region" description="Helical" evidence="1">
    <location>
        <begin position="199"/>
        <end position="216"/>
    </location>
</feature>
<dbReference type="EMBL" id="PPXF01000023">
    <property type="protein sequence ID" value="POH69170.1"/>
    <property type="molecule type" value="Genomic_DNA"/>
</dbReference>
<sequence length="357" mass="38148">MGRIVGIDIARGIAILGMFVLHAIPETTANPFGNAFLGLFGDQRAQVLFAVLDGVALGILSGAGGTQADRTSQRKVIGIRGLFLIALGLFLSSLGSGIVVILDYYGIYFLLCIPLLYQRIRVVGIVCASSLVLGPGIATTARDWIGDPSAPGFAILPPLIDRVASWTLVGQYPAIQWIGYVLAGLIIYRLGIVRRKFQFSVLAGGIATGICASLISDNLHEVVLSQTLTLVASVGWVVAVLAACMVFAEFGPVARLLRSLPVTPLAALGRMPVTIYAVHVLFFAFLAHYYTASGIQSIQTWLILTVGGILFATAWSTFLGRGPLERAIRLFLTQPHTTVVAKLAVQGEHHGRERANR</sequence>
<feature type="transmembrane region" description="Helical" evidence="1">
    <location>
        <begin position="174"/>
        <end position="192"/>
    </location>
</feature>
<dbReference type="Proteomes" id="UP000237104">
    <property type="component" value="Unassembled WGS sequence"/>
</dbReference>
<keyword evidence="1" id="KW-0812">Transmembrane</keyword>
<organism evidence="3 4">
    <name type="scientific">Cryobacterium zongtaii</name>
    <dbReference type="NCBI Taxonomy" id="1259217"/>
    <lineage>
        <taxon>Bacteria</taxon>
        <taxon>Bacillati</taxon>
        <taxon>Actinomycetota</taxon>
        <taxon>Actinomycetes</taxon>
        <taxon>Micrococcales</taxon>
        <taxon>Microbacteriaceae</taxon>
        <taxon>Cryobacterium</taxon>
    </lineage>
</organism>
<dbReference type="AlphaFoldDB" id="A0A2S3ZM69"/>
<feature type="transmembrane region" description="Helical" evidence="1">
    <location>
        <begin position="122"/>
        <end position="141"/>
    </location>
</feature>
<feature type="transmembrane region" description="Helical" evidence="1">
    <location>
        <begin position="98"/>
        <end position="117"/>
    </location>
</feature>
<evidence type="ECO:0000259" key="2">
    <source>
        <dbReference type="Pfam" id="PF04235"/>
    </source>
</evidence>
<gene>
    <name evidence="3" type="ORF">C3B59_05900</name>
</gene>
<keyword evidence="1" id="KW-0472">Membrane</keyword>
<evidence type="ECO:0000256" key="1">
    <source>
        <dbReference type="SAM" id="Phobius"/>
    </source>
</evidence>
<reference evidence="3 4" key="1">
    <citation type="submission" date="2018-01" db="EMBL/GenBank/DDBJ databases">
        <title>Cryobacterium sp. nov., from glaciers in China.</title>
        <authorList>
            <person name="Liu Q."/>
            <person name="Xin Y.-H."/>
        </authorList>
    </citation>
    <scope>NUCLEOTIDE SEQUENCE [LARGE SCALE GENOMIC DNA]</scope>
    <source>
        <strain evidence="3 4">TMB1-8</strain>
    </source>
</reference>
<feature type="transmembrane region" description="Helical" evidence="1">
    <location>
        <begin position="7"/>
        <end position="25"/>
    </location>
</feature>
<comment type="caution">
    <text evidence="3">The sequence shown here is derived from an EMBL/GenBank/DDBJ whole genome shotgun (WGS) entry which is preliminary data.</text>
</comment>
<dbReference type="OrthoDB" id="4966979at2"/>
<feature type="transmembrane region" description="Helical" evidence="1">
    <location>
        <begin position="76"/>
        <end position="92"/>
    </location>
</feature>
<keyword evidence="1" id="KW-1133">Transmembrane helix</keyword>
<feature type="transmembrane region" description="Helical" evidence="1">
    <location>
        <begin position="228"/>
        <end position="252"/>
    </location>
</feature>
<dbReference type="Pfam" id="PF04235">
    <property type="entry name" value="DUF418"/>
    <property type="match status" value="1"/>
</dbReference>
<evidence type="ECO:0000313" key="4">
    <source>
        <dbReference type="Proteomes" id="UP000237104"/>
    </source>
</evidence>